<dbReference type="Proteomes" id="UP000186308">
    <property type="component" value="Unassembled WGS sequence"/>
</dbReference>
<dbReference type="Pfam" id="PF07750">
    <property type="entry name" value="GcrA"/>
    <property type="match status" value="1"/>
</dbReference>
<dbReference type="InterPro" id="IPR011681">
    <property type="entry name" value="GcrA"/>
</dbReference>
<dbReference type="EMBL" id="FTNE01000001">
    <property type="protein sequence ID" value="SIQ03468.1"/>
    <property type="molecule type" value="Genomic_DNA"/>
</dbReference>
<proteinExistence type="predicted"/>
<dbReference type="RefSeq" id="WP_029313521.1">
    <property type="nucleotide sequence ID" value="NZ_FTNE01000001.1"/>
</dbReference>
<name>A0A8G2CIG7_ACIRU</name>
<dbReference type="OrthoDB" id="9798071at2"/>
<organism evidence="2 3">
    <name type="scientific">Acidiphilium rubrum</name>
    <dbReference type="NCBI Taxonomy" id="526"/>
    <lineage>
        <taxon>Bacteria</taxon>
        <taxon>Pseudomonadati</taxon>
        <taxon>Pseudomonadota</taxon>
        <taxon>Alphaproteobacteria</taxon>
        <taxon>Acetobacterales</taxon>
        <taxon>Acidocellaceae</taxon>
        <taxon>Acidiphilium</taxon>
    </lineage>
</organism>
<evidence type="ECO:0000313" key="3">
    <source>
        <dbReference type="Proteomes" id="UP000186308"/>
    </source>
</evidence>
<comment type="caution">
    <text evidence="2">The sequence shown here is derived from an EMBL/GenBank/DDBJ whole genome shotgun (WGS) entry which is preliminary data.</text>
</comment>
<protein>
    <submittedName>
        <fullName evidence="2">GcrA cell cycle regulator</fullName>
    </submittedName>
</protein>
<sequence>MDWTDDAIIRLRSLWDEGLSTAEIGRRLGISKNAVVGKAHRLDLPARPSPIRRDPATLSAPREPAPRRVSGPTLPSLAEPSAAPVIPAPPAAVTPKPEVLPVAAVTAPPVNRPARPSLVAAMTAPIRLAPRAPACCWPIGEPGTATFRFCGDPALNNKPYCGPHADIAYVRVRDRREDVA</sequence>
<keyword evidence="3" id="KW-1185">Reference proteome</keyword>
<feature type="region of interest" description="Disordered" evidence="1">
    <location>
        <begin position="44"/>
        <end position="78"/>
    </location>
</feature>
<gene>
    <name evidence="2" type="ORF">SAMN05421828_10125</name>
</gene>
<dbReference type="AlphaFoldDB" id="A0A8G2CIG7"/>
<evidence type="ECO:0000256" key="1">
    <source>
        <dbReference type="SAM" id="MobiDB-lite"/>
    </source>
</evidence>
<accession>A0A8G2CIG7</accession>
<reference evidence="2 3" key="1">
    <citation type="submission" date="2017-01" db="EMBL/GenBank/DDBJ databases">
        <authorList>
            <person name="Varghese N."/>
            <person name="Submissions S."/>
        </authorList>
    </citation>
    <scope>NUCLEOTIDE SEQUENCE [LARGE SCALE GENOMIC DNA]</scope>
    <source>
        <strain evidence="2 3">ATCC 35905</strain>
    </source>
</reference>
<evidence type="ECO:0000313" key="2">
    <source>
        <dbReference type="EMBL" id="SIQ03468.1"/>
    </source>
</evidence>
<dbReference type="Gene3D" id="1.10.10.60">
    <property type="entry name" value="Homeodomain-like"/>
    <property type="match status" value="1"/>
</dbReference>